<dbReference type="PANTHER" id="PTHR30041:SF4">
    <property type="entry name" value="ARSENATE REDUCTASE"/>
    <property type="match status" value="1"/>
</dbReference>
<keyword evidence="2" id="KW-0560">Oxidoreductase</keyword>
<comment type="similarity">
    <text evidence="1 3">Belongs to the ArsC family.</text>
</comment>
<evidence type="ECO:0000256" key="3">
    <source>
        <dbReference type="PROSITE-ProRule" id="PRU01282"/>
    </source>
</evidence>
<dbReference type="EMBL" id="MDGQ01000005">
    <property type="protein sequence ID" value="OEJ99776.1"/>
    <property type="molecule type" value="Genomic_DNA"/>
</dbReference>
<organism evidence="4 5">
    <name type="scientific">Roseivirga misakiensis</name>
    <dbReference type="NCBI Taxonomy" id="1563681"/>
    <lineage>
        <taxon>Bacteria</taxon>
        <taxon>Pseudomonadati</taxon>
        <taxon>Bacteroidota</taxon>
        <taxon>Cytophagia</taxon>
        <taxon>Cytophagales</taxon>
        <taxon>Roseivirgaceae</taxon>
        <taxon>Roseivirga</taxon>
    </lineage>
</organism>
<dbReference type="CDD" id="cd03034">
    <property type="entry name" value="ArsC_ArsC"/>
    <property type="match status" value="1"/>
</dbReference>
<comment type="caution">
    <text evidence="4">The sequence shown here is derived from an EMBL/GenBank/DDBJ whole genome shotgun (WGS) entry which is preliminary data.</text>
</comment>
<dbReference type="STRING" id="1563681.BFP71_09440"/>
<dbReference type="Gene3D" id="3.40.30.10">
    <property type="entry name" value="Glutaredoxin"/>
    <property type="match status" value="1"/>
</dbReference>
<evidence type="ECO:0000313" key="5">
    <source>
        <dbReference type="Proteomes" id="UP000095552"/>
    </source>
</evidence>
<evidence type="ECO:0000256" key="1">
    <source>
        <dbReference type="ARBA" id="ARBA00007198"/>
    </source>
</evidence>
<proteinExistence type="inferred from homology"/>
<dbReference type="GO" id="GO:0008794">
    <property type="term" value="F:arsenate reductase (glutaredoxin) activity"/>
    <property type="evidence" value="ECO:0007669"/>
    <property type="project" value="InterPro"/>
</dbReference>
<dbReference type="SUPFAM" id="SSF52833">
    <property type="entry name" value="Thioredoxin-like"/>
    <property type="match status" value="1"/>
</dbReference>
<keyword evidence="5" id="KW-1185">Reference proteome</keyword>
<accession>A0A1E5SL55</accession>
<evidence type="ECO:0000256" key="2">
    <source>
        <dbReference type="ARBA" id="ARBA00023002"/>
    </source>
</evidence>
<name>A0A1E5SL55_9BACT</name>
<dbReference type="NCBIfam" id="TIGR00014">
    <property type="entry name" value="arsC"/>
    <property type="match status" value="1"/>
</dbReference>
<evidence type="ECO:0000313" key="4">
    <source>
        <dbReference type="EMBL" id="OEJ99776.1"/>
    </source>
</evidence>
<dbReference type="OrthoDB" id="9808142at2"/>
<dbReference type="PROSITE" id="PS51353">
    <property type="entry name" value="ARSC"/>
    <property type="match status" value="1"/>
</dbReference>
<dbReference type="PROSITE" id="PS51354">
    <property type="entry name" value="GLUTAREDOXIN_2"/>
    <property type="match status" value="1"/>
</dbReference>
<dbReference type="InterPro" id="IPR006660">
    <property type="entry name" value="Arsenate_reductase-like"/>
</dbReference>
<protein>
    <submittedName>
        <fullName evidence="4">Arsenate reductase (Glutaredoxin)</fullName>
    </submittedName>
</protein>
<sequence length="116" mass="13146">MSADIQVYHNPRCTKSRQAIQLLEEKGVEFEIIEYLKQLPTVEELKAVIAKLGITPFDLIRKGEAIYKSDFKGKTLSDDDWVQAMIDHPKLIERPIVIKGNKAVIGRPTEAVETLL</sequence>
<reference evidence="4 5" key="1">
    <citation type="submission" date="2016-08" db="EMBL/GenBank/DDBJ databases">
        <title>Draft genome of Fabibacter sp. strain SK-8.</title>
        <authorList>
            <person name="Wong S.-K."/>
            <person name="Hamasaki K."/>
            <person name="Yoshizawa S."/>
        </authorList>
    </citation>
    <scope>NUCLEOTIDE SEQUENCE [LARGE SCALE GENOMIC DNA]</scope>
    <source>
        <strain evidence="4 5">SK-8</strain>
    </source>
</reference>
<dbReference type="InterPro" id="IPR006659">
    <property type="entry name" value="Arsenate_reductase"/>
</dbReference>
<dbReference type="RefSeq" id="WP_069835238.1">
    <property type="nucleotide sequence ID" value="NZ_MDGQ01000005.1"/>
</dbReference>
<dbReference type="Pfam" id="PF03960">
    <property type="entry name" value="ArsC"/>
    <property type="match status" value="1"/>
</dbReference>
<dbReference type="InterPro" id="IPR036249">
    <property type="entry name" value="Thioredoxin-like_sf"/>
</dbReference>
<gene>
    <name evidence="4" type="ORF">BFP71_09440</name>
</gene>
<dbReference type="Proteomes" id="UP000095552">
    <property type="component" value="Unassembled WGS sequence"/>
</dbReference>
<dbReference type="AlphaFoldDB" id="A0A1E5SL55"/>
<dbReference type="PANTHER" id="PTHR30041">
    <property type="entry name" value="ARSENATE REDUCTASE"/>
    <property type="match status" value="1"/>
</dbReference>